<dbReference type="PANTHER" id="PTHR47704">
    <property type="entry name" value="POTASSIUM TRANSPORTER KIMA"/>
    <property type="match status" value="1"/>
</dbReference>
<evidence type="ECO:0000256" key="5">
    <source>
        <dbReference type="SAM" id="Phobius"/>
    </source>
</evidence>
<evidence type="ECO:0000256" key="1">
    <source>
        <dbReference type="ARBA" id="ARBA00004141"/>
    </source>
</evidence>
<keyword evidence="4 5" id="KW-0472">Membrane</keyword>
<feature type="transmembrane region" description="Helical" evidence="5">
    <location>
        <begin position="177"/>
        <end position="198"/>
    </location>
</feature>
<feature type="transmembrane region" description="Helical" evidence="5">
    <location>
        <begin position="409"/>
        <end position="432"/>
    </location>
</feature>
<dbReference type="GO" id="GO:0016020">
    <property type="term" value="C:membrane"/>
    <property type="evidence" value="ECO:0007669"/>
    <property type="project" value="UniProtKB-SubCell"/>
</dbReference>
<accession>A0A3A4KBY2</accession>
<comment type="caution">
    <text evidence="6">The sequence shown here is derived from an EMBL/GenBank/DDBJ whole genome shotgun (WGS) entry which is preliminary data.</text>
</comment>
<evidence type="ECO:0000313" key="7">
    <source>
        <dbReference type="Proteomes" id="UP000266677"/>
    </source>
</evidence>
<dbReference type="Pfam" id="PF13520">
    <property type="entry name" value="AA_permease_2"/>
    <property type="match status" value="1"/>
</dbReference>
<reference evidence="6 7" key="1">
    <citation type="submission" date="2018-09" db="EMBL/GenBank/DDBJ databases">
        <title>YIM PH21274 draft genome.</title>
        <authorList>
            <person name="Miao C."/>
        </authorList>
    </citation>
    <scope>NUCLEOTIDE SEQUENCE [LARGE SCALE GENOMIC DNA]</scope>
    <source>
        <strain evidence="6 7">YIM PH 21724</strain>
    </source>
</reference>
<feature type="transmembrane region" description="Helical" evidence="5">
    <location>
        <begin position="438"/>
        <end position="454"/>
    </location>
</feature>
<feature type="transmembrane region" description="Helical" evidence="5">
    <location>
        <begin position="151"/>
        <end position="170"/>
    </location>
</feature>
<feature type="transmembrane region" description="Helical" evidence="5">
    <location>
        <begin position="312"/>
        <end position="331"/>
    </location>
</feature>
<evidence type="ECO:0000313" key="6">
    <source>
        <dbReference type="EMBL" id="RJO75773.1"/>
    </source>
</evidence>
<feature type="transmembrane region" description="Helical" evidence="5">
    <location>
        <begin position="116"/>
        <end position="139"/>
    </location>
</feature>
<name>A0A3A4KBY2_9NOCA</name>
<protein>
    <submittedName>
        <fullName evidence="6">Amino acid permease</fullName>
    </submittedName>
</protein>
<evidence type="ECO:0000256" key="4">
    <source>
        <dbReference type="ARBA" id="ARBA00023136"/>
    </source>
</evidence>
<gene>
    <name evidence="6" type="ORF">D5S18_13380</name>
</gene>
<dbReference type="EMBL" id="QZFU01000017">
    <property type="protein sequence ID" value="RJO75773.1"/>
    <property type="molecule type" value="Genomic_DNA"/>
</dbReference>
<dbReference type="AlphaFoldDB" id="A0A3A4KBY2"/>
<feature type="transmembrane region" description="Helical" evidence="5">
    <location>
        <begin position="260"/>
        <end position="277"/>
    </location>
</feature>
<dbReference type="GO" id="GO:0022857">
    <property type="term" value="F:transmembrane transporter activity"/>
    <property type="evidence" value="ECO:0007669"/>
    <property type="project" value="InterPro"/>
</dbReference>
<keyword evidence="7" id="KW-1185">Reference proteome</keyword>
<dbReference type="Proteomes" id="UP000266677">
    <property type="component" value="Unassembled WGS sequence"/>
</dbReference>
<dbReference type="Gene3D" id="1.20.1740.10">
    <property type="entry name" value="Amino acid/polyamine transporter I"/>
    <property type="match status" value="1"/>
</dbReference>
<dbReference type="InterPro" id="IPR002293">
    <property type="entry name" value="AA/rel_permease1"/>
</dbReference>
<proteinExistence type="predicted"/>
<dbReference type="OrthoDB" id="9759676at2"/>
<keyword evidence="3 5" id="KW-1133">Transmembrane helix</keyword>
<dbReference type="PANTHER" id="PTHR47704:SF1">
    <property type="entry name" value="POTASSIUM TRANSPORTER KIMA"/>
    <property type="match status" value="1"/>
</dbReference>
<feature type="transmembrane region" description="Helical" evidence="5">
    <location>
        <begin position="377"/>
        <end position="397"/>
    </location>
</feature>
<evidence type="ECO:0000256" key="2">
    <source>
        <dbReference type="ARBA" id="ARBA00022692"/>
    </source>
</evidence>
<keyword evidence="2 5" id="KW-0812">Transmembrane</keyword>
<comment type="subcellular location">
    <subcellularLocation>
        <location evidence="1">Membrane</location>
        <topology evidence="1">Multi-pass membrane protein</topology>
    </subcellularLocation>
</comment>
<evidence type="ECO:0000256" key="3">
    <source>
        <dbReference type="ARBA" id="ARBA00022989"/>
    </source>
</evidence>
<feature type="transmembrane region" description="Helical" evidence="5">
    <location>
        <begin position="57"/>
        <end position="87"/>
    </location>
</feature>
<organism evidence="6 7">
    <name type="scientific">Nocardia panacis</name>
    <dbReference type="NCBI Taxonomy" id="2340916"/>
    <lineage>
        <taxon>Bacteria</taxon>
        <taxon>Bacillati</taxon>
        <taxon>Actinomycetota</taxon>
        <taxon>Actinomycetes</taxon>
        <taxon>Mycobacteriales</taxon>
        <taxon>Nocardiaceae</taxon>
        <taxon>Nocardia</taxon>
    </lineage>
</organism>
<dbReference type="InterPro" id="IPR053153">
    <property type="entry name" value="APC_K+_Transporter"/>
</dbReference>
<sequence>MEHVVDTLERTPEPRIADRRVRRLQRGDKYRLTALGGLAALSLDALSSVAYGPEAIVLVLIAAGEAAVSWTLPISIAIALLLLVLVLSYRQVIAVHPDGGGAYAVAKRHLGRWASLLAAASLVVDYVLTVAVSLAAGAASLASAFPALSDHLLLVTLIGLAVLTLLNLIGVAESAKVLMGPTILFVVLIFAIIAVGLFRWEPVTIGTDRTPFVAVEGLGVVLLLKAFSAGCSALTGVEAIANAVPAFRTPAVRRAQHTEVALGVLLGAMLLGLAWLIRQHHVVPRGEVTILAQLSAGAFGTGWLFYLTNLSVTLVLVLAANTSFGGLPVLLSLLAKDRRVPSLFGLRSERPVFRYGVAALAGLAAVVLLIVDADTHRLLPVFAIGVFIGFTISQTGLVRHWYRERGRGWVWRAVLNGFGAILTAVALVVLFAEKFAEGAWLLLIIVPALVINFARTEDYYGQVAQQLHLGRIPPRPNPDAANKALVVVPVVTMSEVTARAIEAALRMRGEIIAVAAEIDPASTKKLSAQWKRWDPGVPLKVLPCPHRSLVNTLVGYVRAQTQKGRAVTVLLAHMEADRWWHRPLHNPRGPVLTAALRARTDAVVATLAVRLD</sequence>
<feature type="transmembrane region" description="Helical" evidence="5">
    <location>
        <begin position="32"/>
        <end position="51"/>
    </location>
</feature>
<feature type="transmembrane region" description="Helical" evidence="5">
    <location>
        <begin position="352"/>
        <end position="371"/>
    </location>
</feature>